<gene>
    <name evidence="2" type="ORF">AAFF_G00413450</name>
</gene>
<dbReference type="EMBL" id="JAINUG010000084">
    <property type="protein sequence ID" value="KAJ8399307.1"/>
    <property type="molecule type" value="Genomic_DNA"/>
</dbReference>
<sequence>MVRAAEGIGLFNGTAVNLGADARRNRRKSGIHTERFDASVWVQMARPPLPTMCPPCLATAHVDPFDQLTKGLLSSASMKTVTGGGPQCKAEGREDRRAEKSLAAGCPNALCARPSLA</sequence>
<feature type="region of interest" description="Disordered" evidence="1">
    <location>
        <begin position="77"/>
        <end position="97"/>
    </location>
</feature>
<keyword evidence="3" id="KW-1185">Reference proteome</keyword>
<organism evidence="2 3">
    <name type="scientific">Aldrovandia affinis</name>
    <dbReference type="NCBI Taxonomy" id="143900"/>
    <lineage>
        <taxon>Eukaryota</taxon>
        <taxon>Metazoa</taxon>
        <taxon>Chordata</taxon>
        <taxon>Craniata</taxon>
        <taxon>Vertebrata</taxon>
        <taxon>Euteleostomi</taxon>
        <taxon>Actinopterygii</taxon>
        <taxon>Neopterygii</taxon>
        <taxon>Teleostei</taxon>
        <taxon>Notacanthiformes</taxon>
        <taxon>Halosauridae</taxon>
        <taxon>Aldrovandia</taxon>
    </lineage>
</organism>
<evidence type="ECO:0000313" key="2">
    <source>
        <dbReference type="EMBL" id="KAJ8399307.1"/>
    </source>
</evidence>
<dbReference type="Proteomes" id="UP001221898">
    <property type="component" value="Unassembled WGS sequence"/>
</dbReference>
<evidence type="ECO:0000313" key="3">
    <source>
        <dbReference type="Proteomes" id="UP001221898"/>
    </source>
</evidence>
<protein>
    <submittedName>
        <fullName evidence="2">Uncharacterized protein</fullName>
    </submittedName>
</protein>
<name>A0AAD7SBK3_9TELE</name>
<reference evidence="2" key="1">
    <citation type="journal article" date="2023" name="Science">
        <title>Genome structures resolve the early diversification of teleost fishes.</title>
        <authorList>
            <person name="Parey E."/>
            <person name="Louis A."/>
            <person name="Montfort J."/>
            <person name="Bouchez O."/>
            <person name="Roques C."/>
            <person name="Iampietro C."/>
            <person name="Lluch J."/>
            <person name="Castinel A."/>
            <person name="Donnadieu C."/>
            <person name="Desvignes T."/>
            <person name="Floi Bucao C."/>
            <person name="Jouanno E."/>
            <person name="Wen M."/>
            <person name="Mejri S."/>
            <person name="Dirks R."/>
            <person name="Jansen H."/>
            <person name="Henkel C."/>
            <person name="Chen W.J."/>
            <person name="Zahm M."/>
            <person name="Cabau C."/>
            <person name="Klopp C."/>
            <person name="Thompson A.W."/>
            <person name="Robinson-Rechavi M."/>
            <person name="Braasch I."/>
            <person name="Lecointre G."/>
            <person name="Bobe J."/>
            <person name="Postlethwait J.H."/>
            <person name="Berthelot C."/>
            <person name="Roest Crollius H."/>
            <person name="Guiguen Y."/>
        </authorList>
    </citation>
    <scope>NUCLEOTIDE SEQUENCE</scope>
    <source>
        <strain evidence="2">NC1722</strain>
    </source>
</reference>
<dbReference type="AlphaFoldDB" id="A0AAD7SBK3"/>
<evidence type="ECO:0000256" key="1">
    <source>
        <dbReference type="SAM" id="MobiDB-lite"/>
    </source>
</evidence>
<comment type="caution">
    <text evidence="2">The sequence shown here is derived from an EMBL/GenBank/DDBJ whole genome shotgun (WGS) entry which is preliminary data.</text>
</comment>
<accession>A0AAD7SBK3</accession>
<proteinExistence type="predicted"/>